<proteinExistence type="predicted"/>
<evidence type="ECO:0000313" key="3">
    <source>
        <dbReference type="Proteomes" id="UP001321492"/>
    </source>
</evidence>
<organism evidence="2 3">
    <name type="scientific">Chelatococcus albus</name>
    <dbReference type="NCBI Taxonomy" id="3047466"/>
    <lineage>
        <taxon>Bacteria</taxon>
        <taxon>Pseudomonadati</taxon>
        <taxon>Pseudomonadota</taxon>
        <taxon>Alphaproteobacteria</taxon>
        <taxon>Hyphomicrobiales</taxon>
        <taxon>Chelatococcaceae</taxon>
        <taxon>Chelatococcus</taxon>
    </lineage>
</organism>
<reference evidence="2 3" key="1">
    <citation type="submission" date="2023-05" db="EMBL/GenBank/DDBJ databases">
        <title>Chelatococcus sp. nov., a moderately thermophilic bacterium isolated from hot spring microbial mat.</title>
        <authorList>
            <person name="Hu C.-J."/>
            <person name="Li W.-J."/>
        </authorList>
    </citation>
    <scope>NUCLEOTIDE SEQUENCE [LARGE SCALE GENOMIC DNA]</scope>
    <source>
        <strain evidence="2 3">SYSU G07232</strain>
    </source>
</reference>
<comment type="caution">
    <text evidence="2">The sequence shown here is derived from an EMBL/GenBank/DDBJ whole genome shotgun (WGS) entry which is preliminary data.</text>
</comment>
<accession>A0ABT7ALB5</accession>
<feature type="chain" id="PRO_5045526590" evidence="1">
    <location>
        <begin position="21"/>
        <end position="119"/>
    </location>
</feature>
<protein>
    <submittedName>
        <fullName evidence="2">Uncharacterized protein</fullName>
    </submittedName>
</protein>
<evidence type="ECO:0000256" key="1">
    <source>
        <dbReference type="SAM" id="SignalP"/>
    </source>
</evidence>
<dbReference type="EMBL" id="JASJEV010000019">
    <property type="protein sequence ID" value="MDJ1160171.1"/>
    <property type="molecule type" value="Genomic_DNA"/>
</dbReference>
<keyword evidence="3" id="KW-1185">Reference proteome</keyword>
<gene>
    <name evidence="2" type="ORF">QNA08_18315</name>
</gene>
<feature type="signal peptide" evidence="1">
    <location>
        <begin position="1"/>
        <end position="20"/>
    </location>
</feature>
<dbReference type="RefSeq" id="WP_283742172.1">
    <property type="nucleotide sequence ID" value="NZ_JASJEV010000019.1"/>
</dbReference>
<evidence type="ECO:0000313" key="2">
    <source>
        <dbReference type="EMBL" id="MDJ1160171.1"/>
    </source>
</evidence>
<keyword evidence="1" id="KW-0732">Signal</keyword>
<dbReference type="Proteomes" id="UP001321492">
    <property type="component" value="Unassembled WGS sequence"/>
</dbReference>
<name>A0ABT7ALB5_9HYPH</name>
<sequence length="119" mass="12464">MLRSGFVALGVIAGAEAALADPSGSYTVEGTNPGGRVTYSGSVVVSRRGEAFRVAWRIQGRNLSGTAVGNDDVLAVGYIANGSAPGVAVFLRQDDGTWRGLWTFFGRTTVGTETWTPRP</sequence>